<feature type="region of interest" description="Disordered" evidence="1">
    <location>
        <begin position="1"/>
        <end position="20"/>
    </location>
</feature>
<accession>A0ABV3HZ87</accession>
<evidence type="ECO:0000259" key="2">
    <source>
        <dbReference type="Pfam" id="PF12770"/>
    </source>
</evidence>
<dbReference type="InterPro" id="IPR024983">
    <property type="entry name" value="CHAT_dom"/>
</dbReference>
<organism evidence="3 4">
    <name type="scientific">Streptomyces kurssanovii</name>
    <dbReference type="NCBI Taxonomy" id="67312"/>
    <lineage>
        <taxon>Bacteria</taxon>
        <taxon>Bacillati</taxon>
        <taxon>Actinomycetota</taxon>
        <taxon>Actinomycetes</taxon>
        <taxon>Kitasatosporales</taxon>
        <taxon>Streptomycetaceae</taxon>
        <taxon>Streptomyces</taxon>
    </lineage>
</organism>
<dbReference type="Gene3D" id="1.25.40.10">
    <property type="entry name" value="Tetratricopeptide repeat domain"/>
    <property type="match status" value="2"/>
</dbReference>
<dbReference type="Proteomes" id="UP001552521">
    <property type="component" value="Unassembled WGS sequence"/>
</dbReference>
<dbReference type="Pfam" id="PF12770">
    <property type="entry name" value="CHAT"/>
    <property type="match status" value="1"/>
</dbReference>
<dbReference type="InterPro" id="IPR050767">
    <property type="entry name" value="Sel1_AlgK"/>
</dbReference>
<gene>
    <name evidence="3" type="ORF">AB0K36_24025</name>
</gene>
<dbReference type="PANTHER" id="PTHR11102">
    <property type="entry name" value="SEL-1-LIKE PROTEIN"/>
    <property type="match status" value="1"/>
</dbReference>
<feature type="domain" description="CHAT" evidence="2">
    <location>
        <begin position="818"/>
        <end position="1102"/>
    </location>
</feature>
<dbReference type="RefSeq" id="WP_364597905.1">
    <property type="nucleotide sequence ID" value="NZ_JBFAQK010000039.1"/>
</dbReference>
<dbReference type="SUPFAM" id="SSF81901">
    <property type="entry name" value="HCP-like"/>
    <property type="match status" value="1"/>
</dbReference>
<evidence type="ECO:0000313" key="4">
    <source>
        <dbReference type="Proteomes" id="UP001552521"/>
    </source>
</evidence>
<evidence type="ECO:0000313" key="3">
    <source>
        <dbReference type="EMBL" id="MEV4683847.1"/>
    </source>
</evidence>
<proteinExistence type="predicted"/>
<sequence length="1103" mass="117838">MAVGSGEGKVGGDGAGEDPGRQLLLQGIELDRHGRTEEAEKLFREAAEEYGDFNGMYNLALLAERTGRLRMARLWYTEAFRHGHPEAANNLGALLHNQDDPDAAQWFRIAASMGHPQAAANLQRLEAARTGPPVDPEVAPVAKYLKAEAAFKRFEETGDDAALVAAVNITRDGVRLAPEGHPARAILLGALRGVLRHRYDLRGHTADLREAVTVAQEELSARPPDDPRRMDAARAAVGLLRDLSQVLGDADPVRQAVDIGRQALTRPGGDEESRAHLEASLCGALTWLAVQHTDAGARPVPGTGGADAEAAIDGYLDEAVALGRAAVEGLPSQDAVARTNLGAALHMRGSRGGSPDDLDEAVALLRAAARTADNPRHRADAATNLASALRSRAALTRRSQDRREAEAVAEEARTVLREAPADHPRTLMHSLFAAGRSATSDEARRALAAVPRSHALRPKLLVLLATALEEEGAREAAVVAAREAAATAVSRESTVESQRLLGSLLLRSREDAEPDRAEVEEAVAAFTAAVAACEATDVDRAEVLIGLTVALVNRFRFAPDGPDRDAALTALREAAHAAGSSPEDRLTATRMWAGLAHEAGDTADALVGARVAVSLLRDVGRTGLERADQEQVLRSGAAMPRDAAALAIIEGRPELAVELLEQGRSVLWRSTLHLRGDLALLAAREPTLAAELEEIRSALDGDGRVDPEARMRLARRWTQLRDRVRSLPGFERFLAPPAFGELAPAAADGPVVLVNISAVRCDAILVLPGGRVDVVPLPGVDFRGADRVCNTYLEHLGDALAPGAAGRVRQRARHTVHDTLEWLWERIARPVLDRLELPYRSAEPPRLWWCPTASLVSLPLHAAGRYPRTGADRTEPVGLPFAVVSSYTSTLAALVDARRRPAAGDPRLLAVALSDTERGHAPLPGVPEELRGLREALGHERVTTLADDAATVAAVREHLPGHPWAHFACHGRLDMNAPATSGLCLRDGDMNVLDFAELRLDRADLAFLSACHTRLGGGQLPDEAIHTAAALRMAGFRHVVSTLWSVQDRVAPAVAAAFYRNLGAPGVLRSDGAAAALHRAVAELRDADPTNPMLWVPFTHDGP</sequence>
<dbReference type="PANTHER" id="PTHR11102:SF160">
    <property type="entry name" value="ERAD-ASSOCIATED E3 UBIQUITIN-PROTEIN LIGASE COMPONENT HRD3"/>
    <property type="match status" value="1"/>
</dbReference>
<reference evidence="3 4" key="1">
    <citation type="submission" date="2024-06" db="EMBL/GenBank/DDBJ databases">
        <title>The Natural Products Discovery Center: Release of the First 8490 Sequenced Strains for Exploring Actinobacteria Biosynthetic Diversity.</title>
        <authorList>
            <person name="Kalkreuter E."/>
            <person name="Kautsar S.A."/>
            <person name="Yang D."/>
            <person name="Bader C.D."/>
            <person name="Teijaro C.N."/>
            <person name="Fluegel L."/>
            <person name="Davis C.M."/>
            <person name="Simpson J.R."/>
            <person name="Lauterbach L."/>
            <person name="Steele A.D."/>
            <person name="Gui C."/>
            <person name="Meng S."/>
            <person name="Li G."/>
            <person name="Viehrig K."/>
            <person name="Ye F."/>
            <person name="Su P."/>
            <person name="Kiefer A.F."/>
            <person name="Nichols A."/>
            <person name="Cepeda A.J."/>
            <person name="Yan W."/>
            <person name="Fan B."/>
            <person name="Jiang Y."/>
            <person name="Adhikari A."/>
            <person name="Zheng C.-J."/>
            <person name="Schuster L."/>
            <person name="Cowan T.M."/>
            <person name="Smanski M.J."/>
            <person name="Chevrette M.G."/>
            <person name="De Carvalho L.P.S."/>
            <person name="Shen B."/>
        </authorList>
    </citation>
    <scope>NUCLEOTIDE SEQUENCE [LARGE SCALE GENOMIC DNA]</scope>
    <source>
        <strain evidence="3 4">NPDC049344</strain>
    </source>
</reference>
<feature type="compositionally biased region" description="Gly residues" evidence="1">
    <location>
        <begin position="1"/>
        <end position="14"/>
    </location>
</feature>
<name>A0ABV3HZ87_9ACTN</name>
<keyword evidence="4" id="KW-1185">Reference proteome</keyword>
<protein>
    <submittedName>
        <fullName evidence="3">CHAT domain-containing protein</fullName>
    </submittedName>
</protein>
<dbReference type="EMBL" id="JBFAQK010000039">
    <property type="protein sequence ID" value="MEV4683847.1"/>
    <property type="molecule type" value="Genomic_DNA"/>
</dbReference>
<dbReference type="InterPro" id="IPR011990">
    <property type="entry name" value="TPR-like_helical_dom_sf"/>
</dbReference>
<evidence type="ECO:0000256" key="1">
    <source>
        <dbReference type="SAM" id="MobiDB-lite"/>
    </source>
</evidence>
<comment type="caution">
    <text evidence="3">The sequence shown here is derived from an EMBL/GenBank/DDBJ whole genome shotgun (WGS) entry which is preliminary data.</text>
</comment>